<dbReference type="PROSITE" id="PS50109">
    <property type="entry name" value="HIS_KIN"/>
    <property type="match status" value="1"/>
</dbReference>
<feature type="domain" description="Histidine kinase" evidence="9">
    <location>
        <begin position="168"/>
        <end position="372"/>
    </location>
</feature>
<keyword evidence="4" id="KW-0547">Nucleotide-binding</keyword>
<evidence type="ECO:0000256" key="4">
    <source>
        <dbReference type="ARBA" id="ARBA00022741"/>
    </source>
</evidence>
<dbReference type="InterPro" id="IPR003594">
    <property type="entry name" value="HATPase_dom"/>
</dbReference>
<keyword evidence="3" id="KW-0808">Transferase</keyword>
<evidence type="ECO:0000313" key="11">
    <source>
        <dbReference type="Proteomes" id="UP000608850"/>
    </source>
</evidence>
<dbReference type="InterPro" id="IPR005467">
    <property type="entry name" value="His_kinase_dom"/>
</dbReference>
<reference evidence="10 11" key="1">
    <citation type="journal article" date="2019" name="Int. J. Syst. Evol. Microbiol.">
        <title>The Global Catalogue of Microorganisms (GCM) 10K type strain sequencing project: providing services to taxonomists for standard genome sequencing and annotation.</title>
        <authorList>
            <consortium name="The Broad Institute Genomics Platform"/>
            <consortium name="The Broad Institute Genome Sequencing Center for Infectious Disease"/>
            <person name="Wu L."/>
            <person name="Ma J."/>
        </authorList>
    </citation>
    <scope>NUCLEOTIDE SEQUENCE [LARGE SCALE GENOMIC DNA]</scope>
    <source>
        <strain evidence="10 11">JCM 16331</strain>
    </source>
</reference>
<dbReference type="Gene3D" id="3.30.565.10">
    <property type="entry name" value="Histidine kinase-like ATPase, C-terminal domain"/>
    <property type="match status" value="1"/>
</dbReference>
<keyword evidence="11" id="KW-1185">Reference proteome</keyword>
<organism evidence="10 11">
    <name type="scientific">Halarchaeum nitratireducens</name>
    <dbReference type="NCBI Taxonomy" id="489913"/>
    <lineage>
        <taxon>Archaea</taxon>
        <taxon>Methanobacteriati</taxon>
        <taxon>Methanobacteriota</taxon>
        <taxon>Stenosarchaea group</taxon>
        <taxon>Halobacteria</taxon>
        <taxon>Halobacteriales</taxon>
        <taxon>Halobacteriaceae</taxon>
    </lineage>
</organism>
<evidence type="ECO:0000256" key="5">
    <source>
        <dbReference type="ARBA" id="ARBA00022777"/>
    </source>
</evidence>
<gene>
    <name evidence="10" type="ORF">GCM10009021_26920</name>
</gene>
<dbReference type="PANTHER" id="PTHR44936">
    <property type="entry name" value="SENSOR PROTEIN CREC"/>
    <property type="match status" value="1"/>
</dbReference>
<evidence type="ECO:0000256" key="6">
    <source>
        <dbReference type="ARBA" id="ARBA00022840"/>
    </source>
</evidence>
<dbReference type="Proteomes" id="UP000608850">
    <property type="component" value="Unassembled WGS sequence"/>
</dbReference>
<evidence type="ECO:0000256" key="3">
    <source>
        <dbReference type="ARBA" id="ARBA00022679"/>
    </source>
</evidence>
<comment type="catalytic activity">
    <reaction evidence="1">
        <text>ATP + protein L-histidine = ADP + protein N-phospho-L-histidine.</text>
        <dbReference type="EC" id="2.7.13.3"/>
    </reaction>
</comment>
<evidence type="ECO:0000313" key="10">
    <source>
        <dbReference type="EMBL" id="GGN23919.1"/>
    </source>
</evidence>
<evidence type="ECO:0000259" key="9">
    <source>
        <dbReference type="PROSITE" id="PS50109"/>
    </source>
</evidence>
<feature type="transmembrane region" description="Helical" evidence="8">
    <location>
        <begin position="92"/>
        <end position="114"/>
    </location>
</feature>
<keyword evidence="5" id="KW-0418">Kinase</keyword>
<dbReference type="GO" id="GO:0005524">
    <property type="term" value="F:ATP binding"/>
    <property type="evidence" value="ECO:0007669"/>
    <property type="project" value="UniProtKB-KW"/>
</dbReference>
<sequence>MYEEASYVFYYGGLKQIHLGRLMMAPNISPRYGFYGLGGLCIALGLQHAVFEGDGIGTLLESLIIWILAIVVLRTAYTLSESNISHSGQWRSFYLSIGVSLSFALLAVIVWLIWHLEGSPAELSFLVSFASTLGVAVGTRGSLYAIETQETLKEAQELSKLLQINQRVMRHNVRNELSIVLGYLDELERDTTASAREQKLTIIRKRLESLLDNAERTRQLVSIWEEKEKRELDLTKVIEAQQARVQEEYPDRTLTTDLPESCRVRVNSAFSLAIEEAIENAFEHNPADTAVSVVVKEDRDSEVVIEIKDTGEGIPSVDQEAINTSEETPLIHTLGLGLWVIYWVAEMSDGRVEIKDKEPQGTIVRIILPQSRSGPIDSYW</sequence>
<comment type="caution">
    <text evidence="10">The sequence shown here is derived from an EMBL/GenBank/DDBJ whole genome shotgun (WGS) entry which is preliminary data.</text>
</comment>
<protein>
    <recommendedName>
        <fullName evidence="2">histidine kinase</fullName>
        <ecNumber evidence="2">2.7.13.3</ecNumber>
    </recommendedName>
</protein>
<dbReference type="EMBL" id="BMOQ01000008">
    <property type="protein sequence ID" value="GGN23919.1"/>
    <property type="molecule type" value="Genomic_DNA"/>
</dbReference>
<dbReference type="SMART" id="SM00387">
    <property type="entry name" value="HATPase_c"/>
    <property type="match status" value="1"/>
</dbReference>
<dbReference type="SUPFAM" id="SSF55874">
    <property type="entry name" value="ATPase domain of HSP90 chaperone/DNA topoisomerase II/histidine kinase"/>
    <property type="match status" value="1"/>
</dbReference>
<keyword evidence="8" id="KW-0812">Transmembrane</keyword>
<dbReference type="Pfam" id="PF02518">
    <property type="entry name" value="HATPase_c"/>
    <property type="match status" value="1"/>
</dbReference>
<dbReference type="PANTHER" id="PTHR44936:SF10">
    <property type="entry name" value="SENSOR PROTEIN RSTB"/>
    <property type="match status" value="1"/>
</dbReference>
<keyword evidence="8" id="KW-0472">Membrane</keyword>
<evidence type="ECO:0000256" key="1">
    <source>
        <dbReference type="ARBA" id="ARBA00000085"/>
    </source>
</evidence>
<evidence type="ECO:0000256" key="7">
    <source>
        <dbReference type="SAM" id="Coils"/>
    </source>
</evidence>
<dbReference type="RefSeq" id="WP_188879641.1">
    <property type="nucleotide sequence ID" value="NZ_BMOQ01000008.1"/>
</dbReference>
<keyword evidence="7" id="KW-0175">Coiled coil</keyword>
<feature type="transmembrane region" description="Helical" evidence="8">
    <location>
        <begin position="32"/>
        <end position="51"/>
    </location>
</feature>
<evidence type="ECO:0000256" key="2">
    <source>
        <dbReference type="ARBA" id="ARBA00012438"/>
    </source>
</evidence>
<accession>A0A830GE73</accession>
<evidence type="ECO:0000256" key="8">
    <source>
        <dbReference type="SAM" id="Phobius"/>
    </source>
</evidence>
<proteinExistence type="predicted"/>
<dbReference type="GO" id="GO:0004673">
    <property type="term" value="F:protein histidine kinase activity"/>
    <property type="evidence" value="ECO:0007669"/>
    <property type="project" value="UniProtKB-EC"/>
</dbReference>
<dbReference type="InterPro" id="IPR050980">
    <property type="entry name" value="2C_sensor_his_kinase"/>
</dbReference>
<feature type="coiled-coil region" evidence="7">
    <location>
        <begin position="197"/>
        <end position="227"/>
    </location>
</feature>
<name>A0A830GE73_9EURY</name>
<dbReference type="InterPro" id="IPR036890">
    <property type="entry name" value="HATPase_C_sf"/>
</dbReference>
<keyword evidence="6" id="KW-0067">ATP-binding</keyword>
<dbReference type="AlphaFoldDB" id="A0A830GE73"/>
<keyword evidence="8" id="KW-1133">Transmembrane helix</keyword>
<dbReference type="OrthoDB" id="230688at2157"/>
<dbReference type="EC" id="2.7.13.3" evidence="2"/>